<evidence type="ECO:0000313" key="2">
    <source>
        <dbReference type="EMBL" id="VCW96301.1"/>
    </source>
</evidence>
<protein>
    <submittedName>
        <fullName evidence="2">Uncharacterized protein</fullName>
    </submittedName>
</protein>
<gene>
    <name evidence="2" type="ORF">BN2614_LOCUS1</name>
</gene>
<proteinExistence type="predicted"/>
<name>A0A9X9Q1C4_GULGU</name>
<dbReference type="Proteomes" id="UP000269945">
    <property type="component" value="Unassembled WGS sequence"/>
</dbReference>
<evidence type="ECO:0000313" key="3">
    <source>
        <dbReference type="Proteomes" id="UP000269945"/>
    </source>
</evidence>
<feature type="region of interest" description="Disordered" evidence="1">
    <location>
        <begin position="1"/>
        <end position="24"/>
    </location>
</feature>
<organism evidence="2 3">
    <name type="scientific">Gulo gulo</name>
    <name type="common">Wolverine</name>
    <name type="synonym">Gluton</name>
    <dbReference type="NCBI Taxonomy" id="48420"/>
    <lineage>
        <taxon>Eukaryota</taxon>
        <taxon>Metazoa</taxon>
        <taxon>Chordata</taxon>
        <taxon>Craniata</taxon>
        <taxon>Vertebrata</taxon>
        <taxon>Euteleostomi</taxon>
        <taxon>Mammalia</taxon>
        <taxon>Eutheria</taxon>
        <taxon>Laurasiatheria</taxon>
        <taxon>Carnivora</taxon>
        <taxon>Caniformia</taxon>
        <taxon>Musteloidea</taxon>
        <taxon>Mustelidae</taxon>
        <taxon>Guloninae</taxon>
        <taxon>Gulo</taxon>
    </lineage>
</organism>
<dbReference type="EMBL" id="CYRY02018069">
    <property type="protein sequence ID" value="VCW96301.1"/>
    <property type="molecule type" value="Genomic_DNA"/>
</dbReference>
<sequence length="120" mass="13131">MAPYWTWGSNSRPQDQEPHALPVEPARHPKMTSFSLGLCWFPVPSLLLTLSNPLTPRYLLSALASWLGFLDILLISSCTGVLIPQVQVPVPDTLGPPPPLISSSCCHPHPILKSRVIICT</sequence>
<keyword evidence="3" id="KW-1185">Reference proteome</keyword>
<comment type="caution">
    <text evidence="2">The sequence shown here is derived from an EMBL/GenBank/DDBJ whole genome shotgun (WGS) entry which is preliminary data.</text>
</comment>
<evidence type="ECO:0000256" key="1">
    <source>
        <dbReference type="SAM" id="MobiDB-lite"/>
    </source>
</evidence>
<accession>A0A9X9Q1C4</accession>
<dbReference type="AlphaFoldDB" id="A0A9X9Q1C4"/>
<reference evidence="2 3" key="1">
    <citation type="submission" date="2018-10" db="EMBL/GenBank/DDBJ databases">
        <authorList>
            <person name="Ekblom R."/>
            <person name="Jareborg N."/>
        </authorList>
    </citation>
    <scope>NUCLEOTIDE SEQUENCE [LARGE SCALE GENOMIC DNA]</scope>
    <source>
        <tissue evidence="2">Muscle</tissue>
    </source>
</reference>